<evidence type="ECO:0000256" key="3">
    <source>
        <dbReference type="ARBA" id="ARBA00022692"/>
    </source>
</evidence>
<dbReference type="InterPro" id="IPR017825">
    <property type="entry name" value="Lycopene_cyclase_dom"/>
</dbReference>
<dbReference type="Pfam" id="PF18916">
    <property type="entry name" value="Lycopene_cyc"/>
    <property type="match status" value="1"/>
</dbReference>
<evidence type="ECO:0000256" key="6">
    <source>
        <dbReference type="ARBA" id="ARBA00023136"/>
    </source>
</evidence>
<dbReference type="Proteomes" id="UP000597341">
    <property type="component" value="Unassembled WGS sequence"/>
</dbReference>
<comment type="caution">
    <text evidence="10">The sequence shown here is derived from an EMBL/GenBank/DDBJ whole genome shotgun (WGS) entry which is preliminary data.</text>
</comment>
<dbReference type="EMBL" id="BNAD01000004">
    <property type="protein sequence ID" value="GHE17128.1"/>
    <property type="molecule type" value="Genomic_DNA"/>
</dbReference>
<accession>A0ABQ3HHK2</accession>
<feature type="transmembrane region" description="Helical" evidence="8">
    <location>
        <begin position="77"/>
        <end position="102"/>
    </location>
</feature>
<evidence type="ECO:0000256" key="5">
    <source>
        <dbReference type="ARBA" id="ARBA00022989"/>
    </source>
</evidence>
<evidence type="ECO:0000313" key="10">
    <source>
        <dbReference type="EMBL" id="GHE17128.1"/>
    </source>
</evidence>
<sequence>MTYTALAVLCVVLALVLDRWIARTRVTATRDWWLAYAIIVFFQLLTNGWLTGRGIVRYSGDAILGSGEIRFLGDGRLVFAPVEDLMFGFGLVLCSCVAWTWLGRRRAPDEAGA</sequence>
<comment type="subcellular location">
    <subcellularLocation>
        <location evidence="1">Membrane</location>
        <topology evidence="1">Multi-pass membrane protein</topology>
    </subcellularLocation>
</comment>
<name>A0ABQ3HHK2_9ACTN</name>
<evidence type="ECO:0000256" key="1">
    <source>
        <dbReference type="ARBA" id="ARBA00004141"/>
    </source>
</evidence>
<comment type="pathway">
    <text evidence="2">Carotenoid biosynthesis.</text>
</comment>
<keyword evidence="4" id="KW-0125">Carotenoid biosynthesis</keyword>
<keyword evidence="6 8" id="KW-0472">Membrane</keyword>
<feature type="transmembrane region" description="Helical" evidence="8">
    <location>
        <begin position="34"/>
        <end position="56"/>
    </location>
</feature>
<evidence type="ECO:0000313" key="11">
    <source>
        <dbReference type="Proteomes" id="UP000597341"/>
    </source>
</evidence>
<evidence type="ECO:0000256" key="4">
    <source>
        <dbReference type="ARBA" id="ARBA00022746"/>
    </source>
</evidence>
<organism evidence="10 11">
    <name type="scientific">Nocardioides flavus</name>
    <name type="common">ex Wang et al. 2016</name>
    <dbReference type="NCBI Taxonomy" id="2058780"/>
    <lineage>
        <taxon>Bacteria</taxon>
        <taxon>Bacillati</taxon>
        <taxon>Actinomycetota</taxon>
        <taxon>Actinomycetes</taxon>
        <taxon>Propionibacteriales</taxon>
        <taxon>Nocardioidaceae</taxon>
        <taxon>Nocardioides</taxon>
    </lineage>
</organism>
<feature type="domain" description="Lycopene cyclase" evidence="9">
    <location>
        <begin position="2"/>
        <end position="99"/>
    </location>
</feature>
<keyword evidence="5 8" id="KW-1133">Transmembrane helix</keyword>
<dbReference type="RefSeq" id="WP_191279107.1">
    <property type="nucleotide sequence ID" value="NZ_BNAD01000004.1"/>
</dbReference>
<evidence type="ECO:0000256" key="8">
    <source>
        <dbReference type="SAM" id="Phobius"/>
    </source>
</evidence>
<evidence type="ECO:0000259" key="9">
    <source>
        <dbReference type="Pfam" id="PF18916"/>
    </source>
</evidence>
<keyword evidence="11" id="KW-1185">Reference proteome</keyword>
<reference evidence="11" key="1">
    <citation type="journal article" date="2019" name="Int. J. Syst. Evol. Microbiol.">
        <title>The Global Catalogue of Microorganisms (GCM) 10K type strain sequencing project: providing services to taxonomists for standard genome sequencing and annotation.</title>
        <authorList>
            <consortium name="The Broad Institute Genomics Platform"/>
            <consortium name="The Broad Institute Genome Sequencing Center for Infectious Disease"/>
            <person name="Wu L."/>
            <person name="Ma J."/>
        </authorList>
    </citation>
    <scope>NUCLEOTIDE SEQUENCE [LARGE SCALE GENOMIC DNA]</scope>
    <source>
        <strain evidence="11">CGMCC 1.12791</strain>
    </source>
</reference>
<evidence type="ECO:0000256" key="2">
    <source>
        <dbReference type="ARBA" id="ARBA00004829"/>
    </source>
</evidence>
<protein>
    <recommendedName>
        <fullName evidence="9">Lycopene cyclase domain-containing protein</fullName>
    </recommendedName>
</protein>
<evidence type="ECO:0000256" key="7">
    <source>
        <dbReference type="ARBA" id="ARBA00023235"/>
    </source>
</evidence>
<gene>
    <name evidence="10" type="ORF">GCM10011376_17380</name>
</gene>
<keyword evidence="3 8" id="KW-0812">Transmembrane</keyword>
<keyword evidence="7" id="KW-0413">Isomerase</keyword>
<proteinExistence type="predicted"/>